<reference evidence="2 3" key="1">
    <citation type="submission" date="2015-11" db="EMBL/GenBank/DDBJ databases">
        <authorList>
            <person name="Lee I.Y."/>
            <person name="Guerrero C.A."/>
            <person name="Bowman C.A."/>
            <person name="Russell D.A."/>
            <person name="Pope W.H."/>
            <person name="Jacobs-Sera D."/>
            <person name="Hendrix R.W."/>
            <person name="Hatfull G.F."/>
        </authorList>
    </citation>
    <scope>NUCLEOTIDE SEQUENCE [LARGE SCALE GENOMIC DNA]</scope>
</reference>
<dbReference type="KEGG" id="vg:40077584"/>
<accession>A0A0U4IXT8</accession>
<dbReference type="GeneID" id="40077584"/>
<sequence>MNIWGVISHVNTTIGLLGLLWLSMLGLLVYYGLFLRWRKSPAGKSFFYLLSSMFVLVSFLLISRIIDDLDLRRSIYNVLIVGLIGAFWVIIGVISHARAKYRKSRAQHHKEEEPSNGN</sequence>
<dbReference type="EMBL" id="KU160665">
    <property type="protein sequence ID" value="ALY10295.1"/>
    <property type="molecule type" value="Genomic_DNA"/>
</dbReference>
<proteinExistence type="predicted"/>
<evidence type="ECO:0000256" key="1">
    <source>
        <dbReference type="SAM" id="Phobius"/>
    </source>
</evidence>
<feature type="transmembrane region" description="Helical" evidence="1">
    <location>
        <begin position="12"/>
        <end position="34"/>
    </location>
</feature>
<evidence type="ECO:0000313" key="3">
    <source>
        <dbReference type="Proteomes" id="UP000226440"/>
    </source>
</evidence>
<dbReference type="Proteomes" id="UP000226440">
    <property type="component" value="Genome"/>
</dbReference>
<keyword evidence="1" id="KW-1133">Transmembrane helix</keyword>
<feature type="transmembrane region" description="Helical" evidence="1">
    <location>
        <begin position="46"/>
        <end position="66"/>
    </location>
</feature>
<feature type="transmembrane region" description="Helical" evidence="1">
    <location>
        <begin position="78"/>
        <end position="97"/>
    </location>
</feature>
<name>A0A0U4IXT8_9CAUD</name>
<organism evidence="2 3">
    <name type="scientific">Arthrobacter phage Sonny</name>
    <dbReference type="NCBI Taxonomy" id="1772315"/>
    <lineage>
        <taxon>Viruses</taxon>
        <taxon>Duplodnaviria</taxon>
        <taxon>Heunggongvirae</taxon>
        <taxon>Uroviricota</taxon>
        <taxon>Caudoviricetes</taxon>
        <taxon>Berryhillviridae</taxon>
        <taxon>Marthavirus</taxon>
        <taxon>Marthavirus shade</taxon>
    </lineage>
</organism>
<keyword evidence="1" id="KW-0812">Transmembrane</keyword>
<evidence type="ECO:0000313" key="2">
    <source>
        <dbReference type="EMBL" id="ALY10295.1"/>
    </source>
</evidence>
<protein>
    <submittedName>
        <fullName evidence="2">Holin</fullName>
    </submittedName>
</protein>
<gene>
    <name evidence="2" type="primary">27</name>
    <name evidence="2" type="ORF">SONNY_27</name>
</gene>
<dbReference type="InterPro" id="IPR056964">
    <property type="entry name" value="Phage_holin"/>
</dbReference>
<dbReference type="Pfam" id="PF23778">
    <property type="entry name" value="Phage_holin_2"/>
    <property type="match status" value="1"/>
</dbReference>
<keyword evidence="1" id="KW-0472">Membrane</keyword>
<dbReference type="RefSeq" id="YP_009601737.1">
    <property type="nucleotide sequence ID" value="NC_041933.1"/>
</dbReference>